<keyword evidence="3" id="KW-1185">Reference proteome</keyword>
<dbReference type="EMBL" id="CDMY01000279">
    <property type="protein sequence ID" value="CEL99368.1"/>
    <property type="molecule type" value="Genomic_DNA"/>
</dbReference>
<gene>
    <name evidence="2" type="ORF">Vbra_2989</name>
</gene>
<evidence type="ECO:0000256" key="1">
    <source>
        <dbReference type="SAM" id="Phobius"/>
    </source>
</evidence>
<evidence type="ECO:0000313" key="3">
    <source>
        <dbReference type="Proteomes" id="UP000041254"/>
    </source>
</evidence>
<dbReference type="PhylomeDB" id="A0A0G4EP15"/>
<dbReference type="VEuPathDB" id="CryptoDB:Vbra_2989"/>
<organism evidence="2 3">
    <name type="scientific">Vitrella brassicaformis (strain CCMP3155)</name>
    <dbReference type="NCBI Taxonomy" id="1169540"/>
    <lineage>
        <taxon>Eukaryota</taxon>
        <taxon>Sar</taxon>
        <taxon>Alveolata</taxon>
        <taxon>Colpodellida</taxon>
        <taxon>Vitrellaceae</taxon>
        <taxon>Vitrella</taxon>
    </lineage>
</organism>
<dbReference type="Proteomes" id="UP000041254">
    <property type="component" value="Unassembled WGS sequence"/>
</dbReference>
<proteinExistence type="predicted"/>
<dbReference type="AlphaFoldDB" id="A0A0G4EP15"/>
<evidence type="ECO:0000313" key="2">
    <source>
        <dbReference type="EMBL" id="CEL99368.1"/>
    </source>
</evidence>
<dbReference type="InParanoid" id="A0A0G4EP15"/>
<keyword evidence="1" id="KW-0812">Transmembrane</keyword>
<sequence length="478" mass="52688">MSRLRWTWRWLCRLCYYEGDDSLTEPLSVVVAGGAGADQGLSADVFARVVIPLLPVDDAVRLRGVSKAYGTQLIDEAFLLSRINSSLAQQQLTGLVDVERDRGVDPSAPPLPPSLSRFGYLARCAYVIERAAEWRHMARFIRVAGACGAAGQLPVVLSAESVAANVPDKETFHRLPAAMAVCQIFGGLLGSGAQLTESSRDETSVAVMSLHPLVQLLTAAVYLIYLRWFAWVLVQSMLCTYQGVRNGLLSGRPVLSWIAALAASLLICAFVIAFAVYIGWRIPSLLHQRKRAVQWYRFGERRLRLIDGDGLWRLHPFMRRTCRHTDSRISSSEPPLRVYRSFSAFALDTLLERLSVPWAPGLMNVILDVTVGRRGGYRAMLRDAFSGESDPFVVDSRVDSSTEFLPLYVPMRLLVLLLGGGSVVASVSLPEERIVVRTTEAAVSHGVPIDGRFPVTVAAVRQLLRRFGLENETVGPLP</sequence>
<reference evidence="2 3" key="1">
    <citation type="submission" date="2014-11" db="EMBL/GenBank/DDBJ databases">
        <authorList>
            <person name="Zhu J."/>
            <person name="Qi W."/>
            <person name="Song R."/>
        </authorList>
    </citation>
    <scope>NUCLEOTIDE SEQUENCE [LARGE SCALE GENOMIC DNA]</scope>
</reference>
<keyword evidence="1" id="KW-1133">Transmembrane helix</keyword>
<name>A0A0G4EP15_VITBC</name>
<protein>
    <submittedName>
        <fullName evidence="2">Uncharacterized protein</fullName>
    </submittedName>
</protein>
<feature type="transmembrane region" description="Helical" evidence="1">
    <location>
        <begin position="213"/>
        <end position="234"/>
    </location>
</feature>
<keyword evidence="1" id="KW-0472">Membrane</keyword>
<accession>A0A0G4EP15</accession>
<feature type="transmembrane region" description="Helical" evidence="1">
    <location>
        <begin position="254"/>
        <end position="280"/>
    </location>
</feature>